<dbReference type="Proteomes" id="UP001165083">
    <property type="component" value="Unassembled WGS sequence"/>
</dbReference>
<name>A0A9W6WKT1_9STRA</name>
<accession>A0A9W6WKT1</accession>
<comment type="caution">
    <text evidence="1">The sequence shown here is derived from an EMBL/GenBank/DDBJ whole genome shotgun (WGS) entry which is preliminary data.</text>
</comment>
<reference evidence="1" key="1">
    <citation type="submission" date="2023-04" db="EMBL/GenBank/DDBJ databases">
        <title>Phytophthora lilii NBRC 32176.</title>
        <authorList>
            <person name="Ichikawa N."/>
            <person name="Sato H."/>
            <person name="Tonouchi N."/>
        </authorList>
    </citation>
    <scope>NUCLEOTIDE SEQUENCE</scope>
    <source>
        <strain evidence="1">NBRC 32176</strain>
    </source>
</reference>
<dbReference type="OrthoDB" id="115814at2759"/>
<proteinExistence type="predicted"/>
<organism evidence="1 2">
    <name type="scientific">Phytophthora lilii</name>
    <dbReference type="NCBI Taxonomy" id="2077276"/>
    <lineage>
        <taxon>Eukaryota</taxon>
        <taxon>Sar</taxon>
        <taxon>Stramenopiles</taxon>
        <taxon>Oomycota</taxon>
        <taxon>Peronosporomycetes</taxon>
        <taxon>Peronosporales</taxon>
        <taxon>Peronosporaceae</taxon>
        <taxon>Phytophthora</taxon>
    </lineage>
</organism>
<evidence type="ECO:0000313" key="2">
    <source>
        <dbReference type="Proteomes" id="UP001165083"/>
    </source>
</evidence>
<evidence type="ECO:0000313" key="1">
    <source>
        <dbReference type="EMBL" id="GMF17206.1"/>
    </source>
</evidence>
<dbReference type="EMBL" id="BSXW01000275">
    <property type="protein sequence ID" value="GMF17206.1"/>
    <property type="molecule type" value="Genomic_DNA"/>
</dbReference>
<dbReference type="AlphaFoldDB" id="A0A9W6WKT1"/>
<gene>
    <name evidence="1" type="ORF">Plil01_000625900</name>
</gene>
<protein>
    <submittedName>
        <fullName evidence="1">Unnamed protein product</fullName>
    </submittedName>
</protein>
<keyword evidence="2" id="KW-1185">Reference proteome</keyword>
<sequence>MVPFILKNHYKFLNTPILLEGDLRDAFDDAAILDDDIRIEDDYVRALCTASMVALPVDYNEKLQEDPWVRMEHTLSHLYENSPMAESALCRLYKHDLPIDWQNKYDASGQVYTTVAALVSFFERIEQ</sequence>